<dbReference type="InterPro" id="IPR042174">
    <property type="entry name" value="RecF_2"/>
</dbReference>
<keyword evidence="5" id="KW-0238">DNA-binding</keyword>
<sequence>MILKRISILNYKNLEEVELGFSAKLNCFFGLNGMGKTNLLDAVYFLSFCKSSGNPIDSQNIRHEQDFFVIQGFYEAEDGTPEEIYCGMKRRSKKQFKRNKKEYSRFSDHIGFLPLVMVSPADSELIAGGSEERRRFMDVVISQYDKEYLEALIRYNKALGER</sequence>
<dbReference type="InterPro" id="IPR018078">
    <property type="entry name" value="DNA-binding_RecF_CS"/>
</dbReference>
<evidence type="ECO:0000313" key="8">
    <source>
        <dbReference type="Proteomes" id="UP000323717"/>
    </source>
</evidence>
<accession>A0A5M5C827</accession>
<evidence type="ECO:0000259" key="6">
    <source>
        <dbReference type="Pfam" id="PF13175"/>
    </source>
</evidence>
<organism evidence="7 8">
    <name type="scientific">Bacteroides ovatus</name>
    <dbReference type="NCBI Taxonomy" id="28116"/>
    <lineage>
        <taxon>Bacteria</taxon>
        <taxon>Pseudomonadati</taxon>
        <taxon>Bacteroidota</taxon>
        <taxon>Bacteroidia</taxon>
        <taxon>Bacteroidales</taxon>
        <taxon>Bacteroidaceae</taxon>
        <taxon>Bacteroides</taxon>
    </lineage>
</organism>
<evidence type="ECO:0000256" key="4">
    <source>
        <dbReference type="ARBA" id="ARBA00022840"/>
    </source>
</evidence>
<name>A0A5M5C827_BACOV</name>
<dbReference type="Gene3D" id="1.20.1050.90">
    <property type="entry name" value="RecF/RecN/SMC, N-terminal domain"/>
    <property type="match status" value="1"/>
</dbReference>
<keyword evidence="3" id="KW-0547">Nucleotide-binding</keyword>
<dbReference type="PANTHER" id="PTHR32182:SF0">
    <property type="entry name" value="DNA REPLICATION AND REPAIR PROTEIN RECF"/>
    <property type="match status" value="1"/>
</dbReference>
<dbReference type="GO" id="GO:0006302">
    <property type="term" value="P:double-strand break repair"/>
    <property type="evidence" value="ECO:0007669"/>
    <property type="project" value="TreeGrafter"/>
</dbReference>
<dbReference type="Gene3D" id="3.40.50.300">
    <property type="entry name" value="P-loop containing nucleotide triphosphate hydrolases"/>
    <property type="match status" value="1"/>
</dbReference>
<evidence type="ECO:0000256" key="5">
    <source>
        <dbReference type="ARBA" id="ARBA00023125"/>
    </source>
</evidence>
<dbReference type="GO" id="GO:0003697">
    <property type="term" value="F:single-stranded DNA binding"/>
    <property type="evidence" value="ECO:0007669"/>
    <property type="project" value="InterPro"/>
</dbReference>
<dbReference type="Pfam" id="PF13175">
    <property type="entry name" value="AAA_15"/>
    <property type="match status" value="1"/>
</dbReference>
<feature type="domain" description="Endonuclease GajA/Old nuclease/RecF-like AAA" evidence="6">
    <location>
        <begin position="1"/>
        <end position="106"/>
    </location>
</feature>
<keyword evidence="1" id="KW-0963">Cytoplasm</keyword>
<dbReference type="GO" id="GO:0005524">
    <property type="term" value="F:ATP binding"/>
    <property type="evidence" value="ECO:0007669"/>
    <property type="project" value="UniProtKB-KW"/>
</dbReference>
<dbReference type="HAMAP" id="MF_00365">
    <property type="entry name" value="RecF"/>
    <property type="match status" value="1"/>
</dbReference>
<proteinExistence type="inferred from homology"/>
<dbReference type="GO" id="GO:0006260">
    <property type="term" value="P:DNA replication"/>
    <property type="evidence" value="ECO:0007669"/>
    <property type="project" value="UniProtKB-KW"/>
</dbReference>
<evidence type="ECO:0000256" key="3">
    <source>
        <dbReference type="ARBA" id="ARBA00022741"/>
    </source>
</evidence>
<dbReference type="AlphaFoldDB" id="A0A5M5C827"/>
<dbReference type="InterPro" id="IPR041685">
    <property type="entry name" value="AAA_GajA/Old/RecF-like"/>
</dbReference>
<keyword evidence="4" id="KW-0067">ATP-binding</keyword>
<evidence type="ECO:0000256" key="1">
    <source>
        <dbReference type="ARBA" id="ARBA00022490"/>
    </source>
</evidence>
<reference evidence="7 8" key="1">
    <citation type="journal article" date="2019" name="Nat. Med.">
        <title>A library of human gut bacterial isolates paired with longitudinal multiomics data enables mechanistic microbiome research.</title>
        <authorList>
            <person name="Poyet M."/>
            <person name="Groussin M."/>
            <person name="Gibbons S.M."/>
            <person name="Avila-Pacheco J."/>
            <person name="Jiang X."/>
            <person name="Kearney S.M."/>
            <person name="Perrotta A.R."/>
            <person name="Berdy B."/>
            <person name="Zhao S."/>
            <person name="Lieberman T.D."/>
            <person name="Swanson P.K."/>
            <person name="Smith M."/>
            <person name="Roesemann S."/>
            <person name="Alexander J.E."/>
            <person name="Rich S.A."/>
            <person name="Livny J."/>
            <person name="Vlamakis H."/>
            <person name="Clish C."/>
            <person name="Bullock K."/>
            <person name="Deik A."/>
            <person name="Scott J."/>
            <person name="Pierce K.A."/>
            <person name="Xavier R.J."/>
            <person name="Alm E.J."/>
        </authorList>
    </citation>
    <scope>NUCLEOTIDE SEQUENCE [LARGE SCALE GENOMIC DNA]</scope>
    <source>
        <strain evidence="7 8">BIOML-A163</strain>
    </source>
</reference>
<dbReference type="SUPFAM" id="SSF52540">
    <property type="entry name" value="P-loop containing nucleoside triphosphate hydrolases"/>
    <property type="match status" value="1"/>
</dbReference>
<dbReference type="GO" id="GO:0000731">
    <property type="term" value="P:DNA synthesis involved in DNA repair"/>
    <property type="evidence" value="ECO:0007669"/>
    <property type="project" value="TreeGrafter"/>
</dbReference>
<dbReference type="Proteomes" id="UP000323717">
    <property type="component" value="Unassembled WGS sequence"/>
</dbReference>
<dbReference type="PROSITE" id="PS00617">
    <property type="entry name" value="RECF_1"/>
    <property type="match status" value="1"/>
</dbReference>
<dbReference type="EMBL" id="VWLE01000065">
    <property type="protein sequence ID" value="KAA3953106.1"/>
    <property type="molecule type" value="Genomic_DNA"/>
</dbReference>
<protein>
    <submittedName>
        <fullName evidence="7">DNA replication/repair protein RecF</fullName>
    </submittedName>
</protein>
<comment type="caution">
    <text evidence="7">The sequence shown here is derived from an EMBL/GenBank/DDBJ whole genome shotgun (WGS) entry which is preliminary data.</text>
</comment>
<evidence type="ECO:0000256" key="2">
    <source>
        <dbReference type="ARBA" id="ARBA00022705"/>
    </source>
</evidence>
<feature type="non-terminal residue" evidence="7">
    <location>
        <position position="162"/>
    </location>
</feature>
<gene>
    <name evidence="7" type="ORF">F3D71_06935</name>
</gene>
<evidence type="ECO:0000313" key="7">
    <source>
        <dbReference type="EMBL" id="KAA3953106.1"/>
    </source>
</evidence>
<dbReference type="InterPro" id="IPR027417">
    <property type="entry name" value="P-loop_NTPase"/>
</dbReference>
<dbReference type="PANTHER" id="PTHR32182">
    <property type="entry name" value="DNA REPLICATION AND REPAIR PROTEIN RECF"/>
    <property type="match status" value="1"/>
</dbReference>
<dbReference type="InterPro" id="IPR001238">
    <property type="entry name" value="DNA-binding_RecF"/>
</dbReference>
<keyword evidence="2" id="KW-0235">DNA replication</keyword>